<dbReference type="EMBL" id="RBNJ01004938">
    <property type="protein sequence ID" value="RUS29612.1"/>
    <property type="molecule type" value="Genomic_DNA"/>
</dbReference>
<reference evidence="1 2" key="1">
    <citation type="journal article" date="2018" name="New Phytol.">
        <title>Phylogenomics of Endogonaceae and evolution of mycorrhizas within Mucoromycota.</title>
        <authorList>
            <person name="Chang Y."/>
            <person name="Desiro A."/>
            <person name="Na H."/>
            <person name="Sandor L."/>
            <person name="Lipzen A."/>
            <person name="Clum A."/>
            <person name="Barry K."/>
            <person name="Grigoriev I.V."/>
            <person name="Martin F.M."/>
            <person name="Stajich J.E."/>
            <person name="Smith M.E."/>
            <person name="Bonito G."/>
            <person name="Spatafora J.W."/>
        </authorList>
    </citation>
    <scope>NUCLEOTIDE SEQUENCE [LARGE SCALE GENOMIC DNA]</scope>
    <source>
        <strain evidence="1 2">AD002</strain>
    </source>
</reference>
<gene>
    <name evidence="1" type="ORF">BC938DRAFT_480450</name>
</gene>
<name>A0A433QII3_9FUNG</name>
<organism evidence="1 2">
    <name type="scientific">Jimgerdemannia flammicorona</name>
    <dbReference type="NCBI Taxonomy" id="994334"/>
    <lineage>
        <taxon>Eukaryota</taxon>
        <taxon>Fungi</taxon>
        <taxon>Fungi incertae sedis</taxon>
        <taxon>Mucoromycota</taxon>
        <taxon>Mucoromycotina</taxon>
        <taxon>Endogonomycetes</taxon>
        <taxon>Endogonales</taxon>
        <taxon>Endogonaceae</taxon>
        <taxon>Jimgerdemannia</taxon>
    </lineage>
</organism>
<sequence>MLRYKQSQRLTNIPNRISNNEPCEGLARGRLSVGLGKDKVPVGFAAVSDPHLLTVDDAAVAPAHGSVT</sequence>
<protein>
    <submittedName>
        <fullName evidence="1">Uncharacterized protein</fullName>
    </submittedName>
</protein>
<evidence type="ECO:0000313" key="2">
    <source>
        <dbReference type="Proteomes" id="UP000274822"/>
    </source>
</evidence>
<accession>A0A433QII3</accession>
<dbReference type="Proteomes" id="UP000274822">
    <property type="component" value="Unassembled WGS sequence"/>
</dbReference>
<proteinExistence type="predicted"/>
<dbReference type="AlphaFoldDB" id="A0A433QII3"/>
<comment type="caution">
    <text evidence="1">The sequence shown here is derived from an EMBL/GenBank/DDBJ whole genome shotgun (WGS) entry which is preliminary data.</text>
</comment>
<keyword evidence="2" id="KW-1185">Reference proteome</keyword>
<evidence type="ECO:0000313" key="1">
    <source>
        <dbReference type="EMBL" id="RUS29612.1"/>
    </source>
</evidence>